<gene>
    <name evidence="1" type="ORF">AFM16_02110</name>
    <name evidence="2" type="ORF">HCX60_02295</name>
</gene>
<evidence type="ECO:0000313" key="4">
    <source>
        <dbReference type="Proteomes" id="UP000502504"/>
    </source>
</evidence>
<organism evidence="2 4">
    <name type="scientific">Streptomyces antibioticus</name>
    <dbReference type="NCBI Taxonomy" id="1890"/>
    <lineage>
        <taxon>Bacteria</taxon>
        <taxon>Bacillati</taxon>
        <taxon>Actinomycetota</taxon>
        <taxon>Actinomycetes</taxon>
        <taxon>Kitasatosporales</taxon>
        <taxon>Streptomycetaceae</taxon>
        <taxon>Streptomyces</taxon>
    </lineage>
</organism>
<dbReference type="EMBL" id="LHQL01000001">
    <property type="protein sequence ID" value="OOQ54848.1"/>
    <property type="molecule type" value="Genomic_DNA"/>
</dbReference>
<dbReference type="Proteomes" id="UP000502504">
    <property type="component" value="Chromosome"/>
</dbReference>
<reference evidence="1 3" key="1">
    <citation type="submission" date="2015-07" db="EMBL/GenBank/DDBJ databases">
        <title>Draft Genome Sequence of Streptomyces antibioticus, IMRU 3720 reveals insights in the evolution of actinomycin biosynthetic gene clusters in Streptomyces.</title>
        <authorList>
            <person name="Crnovcic I."/>
            <person name="Ruckert C."/>
            <person name="Kalinowksi J."/>
            <person name="Keller U."/>
        </authorList>
    </citation>
    <scope>NUCLEOTIDE SEQUENCE [LARGE SCALE GENOMIC DNA]</scope>
    <source>
        <strain evidence="1 3">DSM 41481</strain>
    </source>
</reference>
<evidence type="ECO:0000313" key="2">
    <source>
        <dbReference type="EMBL" id="QIT42490.1"/>
    </source>
</evidence>
<protein>
    <submittedName>
        <fullName evidence="2">Uncharacterized protein</fullName>
    </submittedName>
</protein>
<dbReference type="Proteomes" id="UP000190306">
    <property type="component" value="Chromosome"/>
</dbReference>
<accession>A0AAE6Y3Z1</accession>
<reference evidence="2 4" key="2">
    <citation type="submission" date="2020-03" db="EMBL/GenBank/DDBJ databases">
        <title>Is there a link between lipid content and antibiotic production in Streptomyces?</title>
        <authorList>
            <person name="David M."/>
            <person name="Lejeune C."/>
            <person name="Abreu S."/>
            <person name="Thibessard A."/>
            <person name="Leblond P."/>
            <person name="Chaminade P."/>
            <person name="Virolle M.-J."/>
        </authorList>
    </citation>
    <scope>NUCLEOTIDE SEQUENCE [LARGE SCALE GENOMIC DNA]</scope>
    <source>
        <strain evidence="2 4">DSM 41481</strain>
    </source>
</reference>
<evidence type="ECO:0000313" key="3">
    <source>
        <dbReference type="Proteomes" id="UP000190306"/>
    </source>
</evidence>
<sequence length="140" mass="15781">MADQHDDGPDRAHRRPPGVSDATVEALGALSKALETTERARGHLYSFHQLTGTADFQLDEAVDLLRRAGHAEWADKVRAEIVGRNVVPGHWTFQIVEAYDETYHRPFTLLAREAVDRLAGGRDHLYEAELKQRRRGTDRG</sequence>
<evidence type="ECO:0000313" key="1">
    <source>
        <dbReference type="EMBL" id="OOQ54848.1"/>
    </source>
</evidence>
<name>A0AAE6Y3Z1_STRAT</name>
<dbReference type="RefSeq" id="WP_030780988.1">
    <property type="nucleotide sequence ID" value="NZ_CM007717.1"/>
</dbReference>
<dbReference type="EMBL" id="CP050692">
    <property type="protein sequence ID" value="QIT42490.1"/>
    <property type="molecule type" value="Genomic_DNA"/>
</dbReference>
<keyword evidence="3" id="KW-1185">Reference proteome</keyword>
<dbReference type="AlphaFoldDB" id="A0AAE6Y3Z1"/>
<proteinExistence type="predicted"/>